<reference evidence="10 11" key="1">
    <citation type="submission" date="2016-07" db="EMBL/GenBank/DDBJ databases">
        <title>Pervasive Adenine N6-methylation of Active Genes in Fungi.</title>
        <authorList>
            <consortium name="DOE Joint Genome Institute"/>
            <person name="Mondo S.J."/>
            <person name="Dannebaum R.O."/>
            <person name="Kuo R.C."/>
            <person name="Labutti K."/>
            <person name="Haridas S."/>
            <person name="Kuo A."/>
            <person name="Salamov A."/>
            <person name="Ahrendt S.R."/>
            <person name="Lipzen A."/>
            <person name="Sullivan W."/>
            <person name="Andreopoulos W.B."/>
            <person name="Clum A."/>
            <person name="Lindquist E."/>
            <person name="Daum C."/>
            <person name="Ramamoorthy G.K."/>
            <person name="Gryganskyi A."/>
            <person name="Culley D."/>
            <person name="Magnuson J.K."/>
            <person name="James T.Y."/>
            <person name="O'Malley M.A."/>
            <person name="Stajich J.E."/>
            <person name="Spatafora J.W."/>
            <person name="Visel A."/>
            <person name="Grigoriev I.V."/>
        </authorList>
    </citation>
    <scope>NUCLEOTIDE SEQUENCE [LARGE SCALE GENOMIC DNA]</scope>
    <source>
        <strain evidence="10 11">JEL800</strain>
    </source>
</reference>
<dbReference type="InterPro" id="IPR043926">
    <property type="entry name" value="ABCG_dom"/>
</dbReference>
<evidence type="ECO:0000313" key="10">
    <source>
        <dbReference type="EMBL" id="ORY23344.1"/>
    </source>
</evidence>
<dbReference type="InterPro" id="IPR013525">
    <property type="entry name" value="ABC2_TM"/>
</dbReference>
<evidence type="ECO:0000256" key="5">
    <source>
        <dbReference type="ARBA" id="ARBA00022840"/>
    </source>
</evidence>
<evidence type="ECO:0000256" key="1">
    <source>
        <dbReference type="ARBA" id="ARBA00004141"/>
    </source>
</evidence>
<evidence type="ECO:0000313" key="11">
    <source>
        <dbReference type="Proteomes" id="UP000193642"/>
    </source>
</evidence>
<keyword evidence="6 8" id="KW-1133">Transmembrane helix</keyword>
<keyword evidence="11" id="KW-1185">Reference proteome</keyword>
<dbReference type="InterPro" id="IPR003439">
    <property type="entry name" value="ABC_transporter-like_ATP-bd"/>
</dbReference>
<name>A0A1Y2ALG6_9FUNG</name>
<dbReference type="AlphaFoldDB" id="A0A1Y2ALG6"/>
<evidence type="ECO:0000256" key="7">
    <source>
        <dbReference type="ARBA" id="ARBA00023136"/>
    </source>
</evidence>
<dbReference type="SUPFAM" id="SSF52540">
    <property type="entry name" value="P-loop containing nucleoside triphosphate hydrolases"/>
    <property type="match status" value="1"/>
</dbReference>
<dbReference type="Pfam" id="PF19055">
    <property type="entry name" value="ABC2_membrane_7"/>
    <property type="match status" value="1"/>
</dbReference>
<accession>A0A1Y2ALG6</accession>
<dbReference type="EMBL" id="MCGO01000162">
    <property type="protein sequence ID" value="ORY23344.1"/>
    <property type="molecule type" value="Genomic_DNA"/>
</dbReference>
<evidence type="ECO:0000256" key="2">
    <source>
        <dbReference type="ARBA" id="ARBA00022448"/>
    </source>
</evidence>
<dbReference type="PANTHER" id="PTHR48041">
    <property type="entry name" value="ABC TRANSPORTER G FAMILY MEMBER 28"/>
    <property type="match status" value="1"/>
</dbReference>
<dbReference type="Pfam" id="PF00005">
    <property type="entry name" value="ABC_tran"/>
    <property type="match status" value="1"/>
</dbReference>
<dbReference type="PROSITE" id="PS50893">
    <property type="entry name" value="ABC_TRANSPORTER_2"/>
    <property type="match status" value="1"/>
</dbReference>
<dbReference type="Proteomes" id="UP000193642">
    <property type="component" value="Unassembled WGS sequence"/>
</dbReference>
<feature type="transmembrane region" description="Helical" evidence="8">
    <location>
        <begin position="499"/>
        <end position="524"/>
    </location>
</feature>
<dbReference type="GO" id="GO:0016887">
    <property type="term" value="F:ATP hydrolysis activity"/>
    <property type="evidence" value="ECO:0007669"/>
    <property type="project" value="InterPro"/>
</dbReference>
<dbReference type="Pfam" id="PF01061">
    <property type="entry name" value="ABC2_membrane"/>
    <property type="match status" value="1"/>
</dbReference>
<dbReference type="PANTHER" id="PTHR48041:SF91">
    <property type="entry name" value="ABC TRANSPORTER G FAMILY MEMBER 28"/>
    <property type="match status" value="1"/>
</dbReference>
<proteinExistence type="predicted"/>
<dbReference type="InterPro" id="IPR003593">
    <property type="entry name" value="AAA+_ATPase"/>
</dbReference>
<dbReference type="GO" id="GO:0140359">
    <property type="term" value="F:ABC-type transporter activity"/>
    <property type="evidence" value="ECO:0007669"/>
    <property type="project" value="InterPro"/>
</dbReference>
<dbReference type="InterPro" id="IPR050352">
    <property type="entry name" value="ABCG_transporters"/>
</dbReference>
<comment type="subcellular location">
    <subcellularLocation>
        <location evidence="1">Membrane</location>
        <topology evidence="1">Multi-pass membrane protein</topology>
    </subcellularLocation>
</comment>
<feature type="transmembrane region" description="Helical" evidence="8">
    <location>
        <begin position="390"/>
        <end position="411"/>
    </location>
</feature>
<feature type="domain" description="ABC transporter" evidence="9">
    <location>
        <begin position="43"/>
        <end position="291"/>
    </location>
</feature>
<feature type="transmembrane region" description="Helical" evidence="8">
    <location>
        <begin position="609"/>
        <end position="630"/>
    </location>
</feature>
<keyword evidence="2" id="KW-0813">Transport</keyword>
<dbReference type="STRING" id="329046.A0A1Y2ALG6"/>
<keyword evidence="4" id="KW-0547">Nucleotide-binding</keyword>
<protein>
    <recommendedName>
        <fullName evidence="9">ABC transporter domain-containing protein</fullName>
    </recommendedName>
</protein>
<evidence type="ECO:0000256" key="8">
    <source>
        <dbReference type="SAM" id="Phobius"/>
    </source>
</evidence>
<feature type="transmembrane region" description="Helical" evidence="8">
    <location>
        <begin position="462"/>
        <end position="490"/>
    </location>
</feature>
<gene>
    <name evidence="10" type="ORF">BCR33DRAFT_135222</name>
</gene>
<evidence type="ECO:0000256" key="3">
    <source>
        <dbReference type="ARBA" id="ARBA00022692"/>
    </source>
</evidence>
<dbReference type="Gene3D" id="3.40.50.300">
    <property type="entry name" value="P-loop containing nucleotide triphosphate hydrolases"/>
    <property type="match status" value="1"/>
</dbReference>
<keyword evidence="3 8" id="KW-0812">Transmembrane</keyword>
<dbReference type="OrthoDB" id="66620at2759"/>
<evidence type="ECO:0000259" key="9">
    <source>
        <dbReference type="PROSITE" id="PS50893"/>
    </source>
</evidence>
<dbReference type="SMART" id="SM00382">
    <property type="entry name" value="AAA"/>
    <property type="match status" value="1"/>
</dbReference>
<organism evidence="10 11">
    <name type="scientific">Rhizoclosmatium globosum</name>
    <dbReference type="NCBI Taxonomy" id="329046"/>
    <lineage>
        <taxon>Eukaryota</taxon>
        <taxon>Fungi</taxon>
        <taxon>Fungi incertae sedis</taxon>
        <taxon>Chytridiomycota</taxon>
        <taxon>Chytridiomycota incertae sedis</taxon>
        <taxon>Chytridiomycetes</taxon>
        <taxon>Chytridiales</taxon>
        <taxon>Chytriomycetaceae</taxon>
        <taxon>Rhizoclosmatium</taxon>
    </lineage>
</organism>
<feature type="transmembrane region" description="Helical" evidence="8">
    <location>
        <begin position="423"/>
        <end position="442"/>
    </location>
</feature>
<keyword evidence="5" id="KW-0067">ATP-binding</keyword>
<comment type="caution">
    <text evidence="10">The sequence shown here is derived from an EMBL/GenBank/DDBJ whole genome shotgun (WGS) entry which is preliminary data.</text>
</comment>
<sequence>MADENVAVAPISAKDKEKALLRESVVDEKHRLQVAFKNIDFSVMILDKEKAKEPGFRFVQPKMSKRLLKGVSGIFQPGRLTAVMGASGAGKTSLLQVLAGEARQGSLTGSILINGEEVKGNMKKVSGFVFQDDVILATMTVREAITMSALLRLPEEMSLEEKTKTVERTIKLLNLEKCAATIIGNSSIKGVSGGERKRCAMAMEIITNPSILFLDEPTSGLDTFTAFSVVNTLRNLASTGRTIITTIHQPSSEIYQLFDDLLLMADGEIVYAGPAKDAIDYFAKCGYKCPDFTNPADFLFMSVLNNEPDPTAAPGTAATNNDERIKGLIQTWKTSSENSTFQTELKSLRTGGIDRSTFKSYAKFGTQFAYLFGRVGKNAIRNPLVIKAKGGQAVIIAIIIGLLFQGTGTNYDLSGAQNRNGMLFFSVINNVMSATISNLSIFGQEKAVFAREFGAGYYGLPAYFFSKIIVELPFQMLFPWIFSLIVYWFVGLQNQADKYFLFVVFVVLSACSGFSLGIALASMFESLESALAAAPMLLMPLMLFSGLFINNGSIPAYFDWIKYISPFKYGYEGLVKNEYGGLSIQCRATNPNRIDGSLCLDDLGFNDQFSIAVCVACLAAMVGGLIVIAYGSLYRLVVAEGKAVEPKAPVGEV</sequence>
<dbReference type="GO" id="GO:0016020">
    <property type="term" value="C:membrane"/>
    <property type="evidence" value="ECO:0007669"/>
    <property type="project" value="UniProtKB-SubCell"/>
</dbReference>
<keyword evidence="7 8" id="KW-0472">Membrane</keyword>
<evidence type="ECO:0000256" key="6">
    <source>
        <dbReference type="ARBA" id="ARBA00022989"/>
    </source>
</evidence>
<dbReference type="GO" id="GO:0005524">
    <property type="term" value="F:ATP binding"/>
    <property type="evidence" value="ECO:0007669"/>
    <property type="project" value="UniProtKB-KW"/>
</dbReference>
<feature type="transmembrane region" description="Helical" evidence="8">
    <location>
        <begin position="530"/>
        <end position="549"/>
    </location>
</feature>
<evidence type="ECO:0000256" key="4">
    <source>
        <dbReference type="ARBA" id="ARBA00022741"/>
    </source>
</evidence>
<dbReference type="InterPro" id="IPR027417">
    <property type="entry name" value="P-loop_NTPase"/>
</dbReference>